<accession>A0A135L211</accession>
<comment type="caution">
    <text evidence="2">The sequence shown here is derived from an EMBL/GenBank/DDBJ whole genome shotgun (WGS) entry which is preliminary data.</text>
</comment>
<dbReference type="STRING" id="1413211.U473_01830"/>
<dbReference type="InterPro" id="IPR052057">
    <property type="entry name" value="IS150/IS1296_orfA-like"/>
</dbReference>
<dbReference type="AlphaFoldDB" id="A0A135L211"/>
<dbReference type="InterPro" id="IPR046929">
    <property type="entry name" value="HTH_Tnp"/>
</dbReference>
<dbReference type="Pfam" id="PF20310">
    <property type="entry name" value="HTH_Tnp_2"/>
    <property type="match status" value="1"/>
</dbReference>
<dbReference type="SUPFAM" id="SSF46689">
    <property type="entry name" value="Homeodomain-like"/>
    <property type="match status" value="1"/>
</dbReference>
<evidence type="ECO:0000313" key="2">
    <source>
        <dbReference type="EMBL" id="KXG42903.1"/>
    </source>
</evidence>
<keyword evidence="1" id="KW-0175">Coiled coil</keyword>
<name>A0A135L211_9BACI</name>
<sequence length="141" mass="16408">MSKILFTKQEQEILKKHPYVKSVSKKAITYTDEFKAKAVKEYEEGKFSRQIFEDAGFDIEIVGIERAKSALKRWRTAYKENGIAGLEDSRKNHSGRPFKRELSIEEKYARLEAQNALLRAENELLKKIDLAERMLVKKKGN</sequence>
<keyword evidence="3" id="KW-1185">Reference proteome</keyword>
<dbReference type="PANTHER" id="PTHR33795">
    <property type="entry name" value="INSERTION ELEMENT IS150 PROTEIN INSJ"/>
    <property type="match status" value="1"/>
</dbReference>
<feature type="coiled-coil region" evidence="1">
    <location>
        <begin position="101"/>
        <end position="128"/>
    </location>
</feature>
<reference evidence="2 3" key="1">
    <citation type="submission" date="2016-02" db="EMBL/GenBank/DDBJ databases">
        <title>Draft Genome for Tepidibacillus decaturensis nov. sp. Strain Z9, an Anaerobic, Moderately Thermophilic and Heterotrophic Bacterium from Deep Subsurface of the Illinois Basin, USA.</title>
        <authorList>
            <person name="Dong Y."/>
            <person name="Chang J.Y."/>
            <person name="Sanford R."/>
            <person name="Fouke B.W."/>
        </authorList>
    </citation>
    <scope>NUCLEOTIDE SEQUENCE [LARGE SCALE GENOMIC DNA]</scope>
    <source>
        <strain evidence="2 3">Z9</strain>
    </source>
</reference>
<evidence type="ECO:0000256" key="1">
    <source>
        <dbReference type="SAM" id="Coils"/>
    </source>
</evidence>
<evidence type="ECO:0000313" key="3">
    <source>
        <dbReference type="Proteomes" id="UP000070352"/>
    </source>
</evidence>
<organism evidence="2 3">
    <name type="scientific">Tepidibacillus decaturensis</name>
    <dbReference type="NCBI Taxonomy" id="1413211"/>
    <lineage>
        <taxon>Bacteria</taxon>
        <taxon>Bacillati</taxon>
        <taxon>Bacillota</taxon>
        <taxon>Bacilli</taxon>
        <taxon>Bacillales</taxon>
        <taxon>Bacillaceae</taxon>
        <taxon>Tepidibacillus</taxon>
    </lineage>
</organism>
<dbReference type="Proteomes" id="UP000070352">
    <property type="component" value="Unassembled WGS sequence"/>
</dbReference>
<gene>
    <name evidence="2" type="ORF">U473_01830</name>
</gene>
<proteinExistence type="predicted"/>
<dbReference type="PANTHER" id="PTHR33795:SF1">
    <property type="entry name" value="INSERTION ELEMENT IS150 PROTEIN INSJ"/>
    <property type="match status" value="1"/>
</dbReference>
<protein>
    <submittedName>
        <fullName evidence="2">Tranposase</fullName>
    </submittedName>
</protein>
<dbReference type="InterPro" id="IPR009057">
    <property type="entry name" value="Homeodomain-like_sf"/>
</dbReference>
<dbReference type="EMBL" id="LSKU01000001">
    <property type="protein sequence ID" value="KXG42903.1"/>
    <property type="molecule type" value="Genomic_DNA"/>
</dbReference>